<dbReference type="GO" id="GO:0016705">
    <property type="term" value="F:oxidoreductase activity, acting on paired donors, with incorporation or reduction of molecular oxygen"/>
    <property type="evidence" value="ECO:0007669"/>
    <property type="project" value="InterPro"/>
</dbReference>
<dbReference type="InterPro" id="IPR050364">
    <property type="entry name" value="Cytochrome_P450_fung"/>
</dbReference>
<comment type="cofactor">
    <cofactor evidence="1 9">
        <name>heme</name>
        <dbReference type="ChEBI" id="CHEBI:30413"/>
    </cofactor>
</comment>
<dbReference type="STRING" id="930991.A0A0D0DEI4"/>
<dbReference type="PANTHER" id="PTHR46300:SF5">
    <property type="entry name" value="CYTOCHROME P450"/>
    <property type="match status" value="1"/>
</dbReference>
<proteinExistence type="inferred from homology"/>
<comment type="pathway">
    <text evidence="2">Secondary metabolite biosynthesis.</text>
</comment>
<evidence type="ECO:0000256" key="8">
    <source>
        <dbReference type="ARBA" id="ARBA00023033"/>
    </source>
</evidence>
<dbReference type="OrthoDB" id="2789670at2759"/>
<dbReference type="Pfam" id="PF00067">
    <property type="entry name" value="p450"/>
    <property type="match status" value="1"/>
</dbReference>
<dbReference type="HOGENOM" id="CLU_001570_20_0_1"/>
<evidence type="ECO:0000256" key="3">
    <source>
        <dbReference type="ARBA" id="ARBA00010617"/>
    </source>
</evidence>
<keyword evidence="5 9" id="KW-0479">Metal-binding</keyword>
<dbReference type="PRINTS" id="PR00385">
    <property type="entry name" value="P450"/>
</dbReference>
<evidence type="ECO:0000256" key="9">
    <source>
        <dbReference type="PIRSR" id="PIRSR602401-1"/>
    </source>
</evidence>
<protein>
    <recommendedName>
        <fullName evidence="13">Cytochrome P450</fullName>
    </recommendedName>
</protein>
<dbReference type="PRINTS" id="PR00463">
    <property type="entry name" value="EP450I"/>
</dbReference>
<dbReference type="InterPro" id="IPR017972">
    <property type="entry name" value="Cyt_P450_CS"/>
</dbReference>
<evidence type="ECO:0000256" key="1">
    <source>
        <dbReference type="ARBA" id="ARBA00001971"/>
    </source>
</evidence>
<dbReference type="InterPro" id="IPR001128">
    <property type="entry name" value="Cyt_P450"/>
</dbReference>
<feature type="binding site" description="axial binding residue" evidence="9">
    <location>
        <position position="173"/>
    </location>
    <ligand>
        <name>heme</name>
        <dbReference type="ChEBI" id="CHEBI:30413"/>
    </ligand>
    <ligandPart>
        <name>Fe</name>
        <dbReference type="ChEBI" id="CHEBI:18248"/>
    </ligandPart>
</feature>
<reference evidence="11 12" key="1">
    <citation type="submission" date="2014-04" db="EMBL/GenBank/DDBJ databases">
        <authorList>
            <consortium name="DOE Joint Genome Institute"/>
            <person name="Kuo A."/>
            <person name="Kohler A."/>
            <person name="Jargeat P."/>
            <person name="Nagy L.G."/>
            <person name="Floudas D."/>
            <person name="Copeland A."/>
            <person name="Barry K.W."/>
            <person name="Cichocki N."/>
            <person name="Veneault-Fourrey C."/>
            <person name="LaButti K."/>
            <person name="Lindquist E.A."/>
            <person name="Lipzen A."/>
            <person name="Lundell T."/>
            <person name="Morin E."/>
            <person name="Murat C."/>
            <person name="Sun H."/>
            <person name="Tunlid A."/>
            <person name="Henrissat B."/>
            <person name="Grigoriev I.V."/>
            <person name="Hibbett D.S."/>
            <person name="Martin F."/>
            <person name="Nordberg H.P."/>
            <person name="Cantor M.N."/>
            <person name="Hua S.X."/>
        </authorList>
    </citation>
    <scope>NUCLEOTIDE SEQUENCE [LARGE SCALE GENOMIC DNA]</scope>
    <source>
        <strain evidence="11 12">Ve08.2h10</strain>
    </source>
</reference>
<sequence length="242" mass="26906">MVSDHITRMQKYDEPHRSKYGAALKHASATAFLASAETTSSSLIIFTLAMVENPRVWKRAQAEIDSVIGMDRLPEFDDRSSLPYVEAILRETMRWQPVVPLSIPHATTSSDVYKGFYIPKGATVFTNIWAMSRDEARYPNAAKFIPERFLTAEGALNEDEPSGFVFGFGRRRCPGRHVADASLWIAFATMLATLDFNLAKDAGGEDITFEAKYIGGATRHPATFPCRISPRSHINKECVLAG</sequence>
<dbReference type="InterPro" id="IPR036396">
    <property type="entry name" value="Cyt_P450_sf"/>
</dbReference>
<comment type="similarity">
    <text evidence="3 10">Belongs to the cytochrome P450 family.</text>
</comment>
<keyword evidence="6 10" id="KW-0560">Oxidoreductase</keyword>
<evidence type="ECO:0000256" key="2">
    <source>
        <dbReference type="ARBA" id="ARBA00005179"/>
    </source>
</evidence>
<evidence type="ECO:0000256" key="7">
    <source>
        <dbReference type="ARBA" id="ARBA00023004"/>
    </source>
</evidence>
<evidence type="ECO:0000256" key="4">
    <source>
        <dbReference type="ARBA" id="ARBA00022617"/>
    </source>
</evidence>
<keyword evidence="12" id="KW-1185">Reference proteome</keyword>
<dbReference type="GO" id="GO:0004497">
    <property type="term" value="F:monooxygenase activity"/>
    <property type="evidence" value="ECO:0007669"/>
    <property type="project" value="UniProtKB-KW"/>
</dbReference>
<dbReference type="PANTHER" id="PTHR46300">
    <property type="entry name" value="P450, PUTATIVE (EUROFUNG)-RELATED-RELATED"/>
    <property type="match status" value="1"/>
</dbReference>
<dbReference type="Proteomes" id="UP000054538">
    <property type="component" value="Unassembled WGS sequence"/>
</dbReference>
<keyword evidence="7 9" id="KW-0408">Iron</keyword>
<dbReference type="GO" id="GO:0005506">
    <property type="term" value="F:iron ion binding"/>
    <property type="evidence" value="ECO:0007669"/>
    <property type="project" value="InterPro"/>
</dbReference>
<dbReference type="GO" id="GO:0020037">
    <property type="term" value="F:heme binding"/>
    <property type="evidence" value="ECO:0007669"/>
    <property type="project" value="InterPro"/>
</dbReference>
<evidence type="ECO:0000313" key="11">
    <source>
        <dbReference type="EMBL" id="KIK95912.1"/>
    </source>
</evidence>
<dbReference type="InParanoid" id="A0A0D0DEI4"/>
<keyword evidence="8 10" id="KW-0503">Monooxygenase</keyword>
<dbReference type="AlphaFoldDB" id="A0A0D0DEI4"/>
<accession>A0A0D0DEI4</accession>
<evidence type="ECO:0000313" key="12">
    <source>
        <dbReference type="Proteomes" id="UP000054538"/>
    </source>
</evidence>
<reference evidence="12" key="2">
    <citation type="submission" date="2015-01" db="EMBL/GenBank/DDBJ databases">
        <title>Evolutionary Origins and Diversification of the Mycorrhizal Mutualists.</title>
        <authorList>
            <consortium name="DOE Joint Genome Institute"/>
            <consortium name="Mycorrhizal Genomics Consortium"/>
            <person name="Kohler A."/>
            <person name="Kuo A."/>
            <person name="Nagy L.G."/>
            <person name="Floudas D."/>
            <person name="Copeland A."/>
            <person name="Barry K.W."/>
            <person name="Cichocki N."/>
            <person name="Veneault-Fourrey C."/>
            <person name="LaButti K."/>
            <person name="Lindquist E.A."/>
            <person name="Lipzen A."/>
            <person name="Lundell T."/>
            <person name="Morin E."/>
            <person name="Murat C."/>
            <person name="Riley R."/>
            <person name="Ohm R."/>
            <person name="Sun H."/>
            <person name="Tunlid A."/>
            <person name="Henrissat B."/>
            <person name="Grigoriev I.V."/>
            <person name="Hibbett D.S."/>
            <person name="Martin F."/>
        </authorList>
    </citation>
    <scope>NUCLEOTIDE SEQUENCE [LARGE SCALE GENOMIC DNA]</scope>
    <source>
        <strain evidence="12">Ve08.2h10</strain>
    </source>
</reference>
<name>A0A0D0DEI4_9AGAM</name>
<dbReference type="PROSITE" id="PS00086">
    <property type="entry name" value="CYTOCHROME_P450"/>
    <property type="match status" value="1"/>
</dbReference>
<gene>
    <name evidence="11" type="ORF">PAXRUDRAFT_826541</name>
</gene>
<dbReference type="SUPFAM" id="SSF48264">
    <property type="entry name" value="Cytochrome P450"/>
    <property type="match status" value="1"/>
</dbReference>
<evidence type="ECO:0000256" key="6">
    <source>
        <dbReference type="ARBA" id="ARBA00023002"/>
    </source>
</evidence>
<evidence type="ECO:0000256" key="10">
    <source>
        <dbReference type="RuleBase" id="RU000461"/>
    </source>
</evidence>
<organism evidence="11 12">
    <name type="scientific">Paxillus rubicundulus Ve08.2h10</name>
    <dbReference type="NCBI Taxonomy" id="930991"/>
    <lineage>
        <taxon>Eukaryota</taxon>
        <taxon>Fungi</taxon>
        <taxon>Dikarya</taxon>
        <taxon>Basidiomycota</taxon>
        <taxon>Agaricomycotina</taxon>
        <taxon>Agaricomycetes</taxon>
        <taxon>Agaricomycetidae</taxon>
        <taxon>Boletales</taxon>
        <taxon>Paxilineae</taxon>
        <taxon>Paxillaceae</taxon>
        <taxon>Paxillus</taxon>
    </lineage>
</organism>
<dbReference type="Gene3D" id="1.10.630.10">
    <property type="entry name" value="Cytochrome P450"/>
    <property type="match status" value="1"/>
</dbReference>
<dbReference type="InterPro" id="IPR002401">
    <property type="entry name" value="Cyt_P450_E_grp-I"/>
</dbReference>
<evidence type="ECO:0008006" key="13">
    <source>
        <dbReference type="Google" id="ProtNLM"/>
    </source>
</evidence>
<evidence type="ECO:0000256" key="5">
    <source>
        <dbReference type="ARBA" id="ARBA00022723"/>
    </source>
</evidence>
<keyword evidence="4 9" id="KW-0349">Heme</keyword>
<dbReference type="EMBL" id="KN825014">
    <property type="protein sequence ID" value="KIK95912.1"/>
    <property type="molecule type" value="Genomic_DNA"/>
</dbReference>